<protein>
    <submittedName>
        <fullName evidence="1">Uncharacterized protein</fullName>
    </submittedName>
</protein>
<dbReference type="Gramene" id="LPERR02G29720.1">
    <property type="protein sequence ID" value="LPERR02G29720.1"/>
    <property type="gene ID" value="LPERR02G29720"/>
</dbReference>
<evidence type="ECO:0000313" key="1">
    <source>
        <dbReference type="EnsemblPlants" id="LPERR02G29720.1"/>
    </source>
</evidence>
<dbReference type="InterPro" id="IPR032675">
    <property type="entry name" value="LRR_dom_sf"/>
</dbReference>
<dbReference type="SUPFAM" id="SSF52047">
    <property type="entry name" value="RNI-like"/>
    <property type="match status" value="1"/>
</dbReference>
<reference evidence="1 2" key="1">
    <citation type="submission" date="2012-08" db="EMBL/GenBank/DDBJ databases">
        <title>Oryza genome evolution.</title>
        <authorList>
            <person name="Wing R.A."/>
        </authorList>
    </citation>
    <scope>NUCLEOTIDE SEQUENCE</scope>
</reference>
<reference evidence="2" key="2">
    <citation type="submission" date="2013-12" db="EMBL/GenBank/DDBJ databases">
        <authorList>
            <person name="Yu Y."/>
            <person name="Lee S."/>
            <person name="de Baynast K."/>
            <person name="Wissotski M."/>
            <person name="Liu L."/>
            <person name="Talag J."/>
            <person name="Goicoechea J."/>
            <person name="Angelova A."/>
            <person name="Jetty R."/>
            <person name="Kudrna D."/>
            <person name="Golser W."/>
            <person name="Rivera L."/>
            <person name="Zhang J."/>
            <person name="Wing R."/>
        </authorList>
    </citation>
    <scope>NUCLEOTIDE SEQUENCE</scope>
</reference>
<accession>A0A0D9VM81</accession>
<reference evidence="1" key="3">
    <citation type="submission" date="2015-04" db="UniProtKB">
        <authorList>
            <consortium name="EnsemblPlants"/>
        </authorList>
    </citation>
    <scope>IDENTIFICATION</scope>
</reference>
<dbReference type="HOGENOM" id="CLU_2100398_0_0_1"/>
<dbReference type="EnsemblPlants" id="LPERR02G29720.1">
    <property type="protein sequence ID" value="LPERR02G29720.1"/>
    <property type="gene ID" value="LPERR02G29720"/>
</dbReference>
<dbReference type="eggNOG" id="KOG1947">
    <property type="taxonomic scope" value="Eukaryota"/>
</dbReference>
<keyword evidence="2" id="KW-1185">Reference proteome</keyword>
<dbReference type="Proteomes" id="UP000032180">
    <property type="component" value="Chromosome 2"/>
</dbReference>
<sequence length="137" mass="15000">MKGLSSAQFLETLELGITDAGMSYIVHAPRLINLTLRKCKNVTDDGMAELVSSKKLEPLTVVGCCEISQEGVQGAAKSVRYSEEIESFDSLKGTNLSWSSYRRRRFLAGHRRKSSVAAVSLLLSASFLDCQLNIDIA</sequence>
<dbReference type="AlphaFoldDB" id="A0A0D9VM81"/>
<dbReference type="Gene3D" id="3.80.10.10">
    <property type="entry name" value="Ribonuclease Inhibitor"/>
    <property type="match status" value="1"/>
</dbReference>
<dbReference type="STRING" id="77586.A0A0D9VM81"/>
<name>A0A0D9VM81_9ORYZ</name>
<evidence type="ECO:0000313" key="2">
    <source>
        <dbReference type="Proteomes" id="UP000032180"/>
    </source>
</evidence>
<organism evidence="1 2">
    <name type="scientific">Leersia perrieri</name>
    <dbReference type="NCBI Taxonomy" id="77586"/>
    <lineage>
        <taxon>Eukaryota</taxon>
        <taxon>Viridiplantae</taxon>
        <taxon>Streptophyta</taxon>
        <taxon>Embryophyta</taxon>
        <taxon>Tracheophyta</taxon>
        <taxon>Spermatophyta</taxon>
        <taxon>Magnoliopsida</taxon>
        <taxon>Liliopsida</taxon>
        <taxon>Poales</taxon>
        <taxon>Poaceae</taxon>
        <taxon>BOP clade</taxon>
        <taxon>Oryzoideae</taxon>
        <taxon>Oryzeae</taxon>
        <taxon>Oryzinae</taxon>
        <taxon>Leersia</taxon>
    </lineage>
</organism>
<proteinExistence type="predicted"/>